<evidence type="ECO:0000313" key="3">
    <source>
        <dbReference type="Proteomes" id="UP000008144"/>
    </source>
</evidence>
<feature type="compositionally biased region" description="Acidic residues" evidence="1">
    <location>
        <begin position="109"/>
        <end position="132"/>
    </location>
</feature>
<dbReference type="InParanoid" id="H2XWY4"/>
<feature type="compositionally biased region" description="Acidic residues" evidence="1">
    <location>
        <begin position="1"/>
        <end position="11"/>
    </location>
</feature>
<dbReference type="AlphaFoldDB" id="H2XWY4"/>
<dbReference type="Ensembl" id="ENSCINT00000036039.1">
    <property type="protein sequence ID" value="ENSCINP00000034168.1"/>
    <property type="gene ID" value="ENSCING00000019771.1"/>
</dbReference>
<reference evidence="2" key="4">
    <citation type="submission" date="2025-09" db="UniProtKB">
        <authorList>
            <consortium name="Ensembl"/>
        </authorList>
    </citation>
    <scope>IDENTIFICATION</scope>
</reference>
<feature type="region of interest" description="Disordered" evidence="1">
    <location>
        <begin position="1"/>
        <end position="53"/>
    </location>
</feature>
<feature type="region of interest" description="Disordered" evidence="1">
    <location>
        <begin position="187"/>
        <end position="212"/>
    </location>
</feature>
<dbReference type="HOGENOM" id="CLU_1302151_0_0_1"/>
<protein>
    <submittedName>
        <fullName evidence="2">Uncharacterized protein</fullName>
    </submittedName>
</protein>
<keyword evidence="3" id="KW-1185">Reference proteome</keyword>
<feature type="region of interest" description="Disordered" evidence="1">
    <location>
        <begin position="97"/>
        <end position="132"/>
    </location>
</feature>
<dbReference type="Proteomes" id="UP000008144">
    <property type="component" value="Chromosome 2"/>
</dbReference>
<evidence type="ECO:0000313" key="2">
    <source>
        <dbReference type="Ensembl" id="ENSCINP00000034168.1"/>
    </source>
</evidence>
<dbReference type="EMBL" id="EAAA01001445">
    <property type="status" value="NOT_ANNOTATED_CDS"/>
    <property type="molecule type" value="Genomic_DNA"/>
</dbReference>
<organism evidence="2 3">
    <name type="scientific">Ciona intestinalis</name>
    <name type="common">Transparent sea squirt</name>
    <name type="synonym">Ascidia intestinalis</name>
    <dbReference type="NCBI Taxonomy" id="7719"/>
    <lineage>
        <taxon>Eukaryota</taxon>
        <taxon>Metazoa</taxon>
        <taxon>Chordata</taxon>
        <taxon>Tunicata</taxon>
        <taxon>Ascidiacea</taxon>
        <taxon>Phlebobranchia</taxon>
        <taxon>Cionidae</taxon>
        <taxon>Ciona</taxon>
    </lineage>
</organism>
<accession>H2XWY4</accession>
<name>H2XWY4_CIOIN</name>
<feature type="compositionally biased region" description="Basic and acidic residues" evidence="1">
    <location>
        <begin position="19"/>
        <end position="44"/>
    </location>
</feature>
<feature type="compositionally biased region" description="Polar residues" evidence="1">
    <location>
        <begin position="187"/>
        <end position="198"/>
    </location>
</feature>
<dbReference type="GeneTree" id="ENSGT00390000002316"/>
<reference evidence="2" key="2">
    <citation type="journal article" date="2008" name="Genome Biol.">
        <title>Improved genome assembly and evidence-based global gene model set for the chordate Ciona intestinalis: new insight into intron and operon populations.</title>
        <authorList>
            <person name="Satou Y."/>
            <person name="Mineta K."/>
            <person name="Ogasawara M."/>
            <person name="Sasakura Y."/>
            <person name="Shoguchi E."/>
            <person name="Ueno K."/>
            <person name="Yamada L."/>
            <person name="Matsumoto J."/>
            <person name="Wasserscheid J."/>
            <person name="Dewar K."/>
            <person name="Wiley G.B."/>
            <person name="Macmil S.L."/>
            <person name="Roe B.A."/>
            <person name="Zeller R.W."/>
            <person name="Hastings K.E."/>
            <person name="Lemaire P."/>
            <person name="Lindquist E."/>
            <person name="Endo T."/>
            <person name="Hotta K."/>
            <person name="Inaba K."/>
        </authorList>
    </citation>
    <scope>NUCLEOTIDE SEQUENCE [LARGE SCALE GENOMIC DNA]</scope>
    <source>
        <strain evidence="2">wild type</strain>
    </source>
</reference>
<reference evidence="2" key="3">
    <citation type="submission" date="2025-08" db="UniProtKB">
        <authorList>
            <consortium name="Ensembl"/>
        </authorList>
    </citation>
    <scope>IDENTIFICATION</scope>
</reference>
<reference evidence="3" key="1">
    <citation type="journal article" date="2002" name="Science">
        <title>The draft genome of Ciona intestinalis: insights into chordate and vertebrate origins.</title>
        <authorList>
            <person name="Dehal P."/>
            <person name="Satou Y."/>
            <person name="Campbell R.K."/>
            <person name="Chapman J."/>
            <person name="Degnan B."/>
            <person name="De Tomaso A."/>
            <person name="Davidson B."/>
            <person name="Di Gregorio A."/>
            <person name="Gelpke M."/>
            <person name="Goodstein D.M."/>
            <person name="Harafuji N."/>
            <person name="Hastings K.E."/>
            <person name="Ho I."/>
            <person name="Hotta K."/>
            <person name="Huang W."/>
            <person name="Kawashima T."/>
            <person name="Lemaire P."/>
            <person name="Martinez D."/>
            <person name="Meinertzhagen I.A."/>
            <person name="Necula S."/>
            <person name="Nonaka M."/>
            <person name="Putnam N."/>
            <person name="Rash S."/>
            <person name="Saiga H."/>
            <person name="Satake M."/>
            <person name="Terry A."/>
            <person name="Yamada L."/>
            <person name="Wang H.G."/>
            <person name="Awazu S."/>
            <person name="Azumi K."/>
            <person name="Boore J."/>
            <person name="Branno M."/>
            <person name="Chin-Bow S."/>
            <person name="DeSantis R."/>
            <person name="Doyle S."/>
            <person name="Francino P."/>
            <person name="Keys D.N."/>
            <person name="Haga S."/>
            <person name="Hayashi H."/>
            <person name="Hino K."/>
            <person name="Imai K.S."/>
            <person name="Inaba K."/>
            <person name="Kano S."/>
            <person name="Kobayashi K."/>
            <person name="Kobayashi M."/>
            <person name="Lee B.I."/>
            <person name="Makabe K.W."/>
            <person name="Manohar C."/>
            <person name="Matassi G."/>
            <person name="Medina M."/>
            <person name="Mochizuki Y."/>
            <person name="Mount S."/>
            <person name="Morishita T."/>
            <person name="Miura S."/>
            <person name="Nakayama A."/>
            <person name="Nishizaka S."/>
            <person name="Nomoto H."/>
            <person name="Ohta F."/>
            <person name="Oishi K."/>
            <person name="Rigoutsos I."/>
            <person name="Sano M."/>
            <person name="Sasaki A."/>
            <person name="Sasakura Y."/>
            <person name="Shoguchi E."/>
            <person name="Shin-i T."/>
            <person name="Spagnuolo A."/>
            <person name="Stainier D."/>
            <person name="Suzuki M.M."/>
            <person name="Tassy O."/>
            <person name="Takatori N."/>
            <person name="Tokuoka M."/>
            <person name="Yagi K."/>
            <person name="Yoshizaki F."/>
            <person name="Wada S."/>
            <person name="Zhang C."/>
            <person name="Hyatt P.D."/>
            <person name="Larimer F."/>
            <person name="Detter C."/>
            <person name="Doggett N."/>
            <person name="Glavina T."/>
            <person name="Hawkins T."/>
            <person name="Richardson P."/>
            <person name="Lucas S."/>
            <person name="Kohara Y."/>
            <person name="Levine M."/>
            <person name="Satoh N."/>
            <person name="Rokhsar D.S."/>
        </authorList>
    </citation>
    <scope>NUCLEOTIDE SEQUENCE [LARGE SCALE GENOMIC DNA]</scope>
</reference>
<sequence length="212" mass="23687">METIVVEDTEDPTSSSQDDGPKYDATKSTESKAQKSPLKTEQKFLKPKLNTPEDICDNIERGAVLNEKIEDKTEPRSSSLFEDSIFSISSNMSLDDVNSVHSSSIQSESLEEPFESLEESPDSVDEPSEDMEEIFESNVTEDICDNIEHSVVLNEKNEDMKETRASPFPLFEHSLFSISSAIGSEDVNSVHSSSIQSENIEEYDESMKEPSE</sequence>
<evidence type="ECO:0000256" key="1">
    <source>
        <dbReference type="SAM" id="MobiDB-lite"/>
    </source>
</evidence>
<proteinExistence type="predicted"/>